<feature type="chain" id="PRO_5003095520" description="DUF218 domain-containing protein" evidence="2">
    <location>
        <begin position="23"/>
        <end position="461"/>
    </location>
</feature>
<dbReference type="OrthoDB" id="10405856at2759"/>
<sequence>MPSSSQHQQVSLLVLAVPLGCAVCAALVGYQAGAVAWRRKREGDQAKEEKEAHQRSTAAGMQHHHALRKLISDSTGRGFGTVKRVYVVPGGGPGSVKDAGYPSWTAQRVAKALERFDMKYGDTTAFLALGAGSMNAPSARGGNGHVIFESARIAEELVRGGVPPGSIIADFASWDTVGNAWFARMAVEAMLDMSFRHGDRANEHAAPPPPPPPPPAPAAGVAPSVLSPRKLPYPGSAVVAESGGTGEGESETAAAVGGDNEPGLFSARREAAAAAARGLTLKETKRADAVAAAAAAAAAAKSGAGGGGNGGEEKLPAARAGEAYGGGEMRKWMYDWKNKKARARRGPMNLTVFVSDFHAERMDAVFQWVFGLEPSLLRGKTTVTIVSIETPVEMWARGGEQREARQAHEREAAEQARQRAREIRTVEEFRAFMMLGGHRGYFDLTHGRYQASSGGGWGGAS</sequence>
<evidence type="ECO:0008006" key="5">
    <source>
        <dbReference type="Google" id="ProtNLM"/>
    </source>
</evidence>
<dbReference type="AlphaFoldDB" id="D7FHQ8"/>
<keyword evidence="4" id="KW-1185">Reference proteome</keyword>
<feature type="region of interest" description="Disordered" evidence="1">
    <location>
        <begin position="43"/>
        <end position="63"/>
    </location>
</feature>
<dbReference type="EMBL" id="FN649760">
    <property type="protein sequence ID" value="CBJ28613.1"/>
    <property type="molecule type" value="Genomic_DNA"/>
</dbReference>
<dbReference type="Proteomes" id="UP000002630">
    <property type="component" value="Unassembled WGS sequence"/>
</dbReference>
<evidence type="ECO:0000256" key="1">
    <source>
        <dbReference type="SAM" id="MobiDB-lite"/>
    </source>
</evidence>
<gene>
    <name evidence="3" type="ORF">Esi_0110_0038</name>
</gene>
<accession>D7FHQ8</accession>
<keyword evidence="2" id="KW-0732">Signal</keyword>
<feature type="region of interest" description="Disordered" evidence="1">
    <location>
        <begin position="199"/>
        <end position="262"/>
    </location>
</feature>
<feature type="compositionally biased region" description="Basic and acidic residues" evidence="1">
    <location>
        <begin position="43"/>
        <end position="54"/>
    </location>
</feature>
<protein>
    <recommendedName>
        <fullName evidence="5">DUF218 domain-containing protein</fullName>
    </recommendedName>
</protein>
<evidence type="ECO:0000256" key="2">
    <source>
        <dbReference type="SAM" id="SignalP"/>
    </source>
</evidence>
<dbReference type="InParanoid" id="D7FHQ8"/>
<feature type="signal peptide" evidence="2">
    <location>
        <begin position="1"/>
        <end position="22"/>
    </location>
</feature>
<proteinExistence type="predicted"/>
<reference evidence="3 4" key="1">
    <citation type="journal article" date="2010" name="Nature">
        <title>The Ectocarpus genome and the independent evolution of multicellularity in brown algae.</title>
        <authorList>
            <person name="Cock J.M."/>
            <person name="Sterck L."/>
            <person name="Rouze P."/>
            <person name="Scornet D."/>
            <person name="Allen A.E."/>
            <person name="Amoutzias G."/>
            <person name="Anthouard V."/>
            <person name="Artiguenave F."/>
            <person name="Aury J.M."/>
            <person name="Badger J.H."/>
            <person name="Beszteri B."/>
            <person name="Billiau K."/>
            <person name="Bonnet E."/>
            <person name="Bothwell J.H."/>
            <person name="Bowler C."/>
            <person name="Boyen C."/>
            <person name="Brownlee C."/>
            <person name="Carrano C.J."/>
            <person name="Charrier B."/>
            <person name="Cho G.Y."/>
            <person name="Coelho S.M."/>
            <person name="Collen J."/>
            <person name="Corre E."/>
            <person name="Da Silva C."/>
            <person name="Delage L."/>
            <person name="Delaroque N."/>
            <person name="Dittami S.M."/>
            <person name="Doulbeau S."/>
            <person name="Elias M."/>
            <person name="Farnham G."/>
            <person name="Gachon C.M."/>
            <person name="Gschloessl B."/>
            <person name="Heesch S."/>
            <person name="Jabbari K."/>
            <person name="Jubin C."/>
            <person name="Kawai H."/>
            <person name="Kimura K."/>
            <person name="Kloareg B."/>
            <person name="Kupper F.C."/>
            <person name="Lang D."/>
            <person name="Le Bail A."/>
            <person name="Leblanc C."/>
            <person name="Lerouge P."/>
            <person name="Lohr M."/>
            <person name="Lopez P.J."/>
            <person name="Martens C."/>
            <person name="Maumus F."/>
            <person name="Michel G."/>
            <person name="Miranda-Saavedra D."/>
            <person name="Morales J."/>
            <person name="Moreau H."/>
            <person name="Motomura T."/>
            <person name="Nagasato C."/>
            <person name="Napoli C.A."/>
            <person name="Nelson D.R."/>
            <person name="Nyvall-Collen P."/>
            <person name="Peters A.F."/>
            <person name="Pommier C."/>
            <person name="Potin P."/>
            <person name="Poulain J."/>
            <person name="Quesneville H."/>
            <person name="Read B."/>
            <person name="Rensing S.A."/>
            <person name="Ritter A."/>
            <person name="Rousvoal S."/>
            <person name="Samanta M."/>
            <person name="Samson G."/>
            <person name="Schroeder D.C."/>
            <person name="Segurens B."/>
            <person name="Strittmatter M."/>
            <person name="Tonon T."/>
            <person name="Tregear J.W."/>
            <person name="Valentin K."/>
            <person name="von Dassow P."/>
            <person name="Yamagishi T."/>
            <person name="Van de Peer Y."/>
            <person name="Wincker P."/>
        </authorList>
    </citation>
    <scope>NUCLEOTIDE SEQUENCE [LARGE SCALE GENOMIC DNA]</scope>
    <source>
        <strain evidence="4">Ec32 / CCAP1310/4</strain>
    </source>
</reference>
<evidence type="ECO:0000313" key="3">
    <source>
        <dbReference type="EMBL" id="CBJ28613.1"/>
    </source>
</evidence>
<name>D7FHQ8_ECTSI</name>
<evidence type="ECO:0000313" key="4">
    <source>
        <dbReference type="Proteomes" id="UP000002630"/>
    </source>
</evidence>
<organism evidence="3 4">
    <name type="scientific">Ectocarpus siliculosus</name>
    <name type="common">Brown alga</name>
    <name type="synonym">Conferva siliculosa</name>
    <dbReference type="NCBI Taxonomy" id="2880"/>
    <lineage>
        <taxon>Eukaryota</taxon>
        <taxon>Sar</taxon>
        <taxon>Stramenopiles</taxon>
        <taxon>Ochrophyta</taxon>
        <taxon>PX clade</taxon>
        <taxon>Phaeophyceae</taxon>
        <taxon>Ectocarpales</taxon>
        <taxon>Ectocarpaceae</taxon>
        <taxon>Ectocarpus</taxon>
    </lineage>
</organism>
<feature type="compositionally biased region" description="Pro residues" evidence="1">
    <location>
        <begin position="206"/>
        <end position="217"/>
    </location>
</feature>